<keyword evidence="3 5" id="KW-1133">Transmembrane helix</keyword>
<sequence>MKTDKLLSALCYFSVLFAPFLLPLIVYFVTDDTETKSHAKKSFFSHVIPAITIIAYLFIFLGAAFAGQNELIGIVFLSGFPVVLIVNLIVFVWNIVKGIKILKTV</sequence>
<evidence type="ECO:0000256" key="2">
    <source>
        <dbReference type="ARBA" id="ARBA00022692"/>
    </source>
</evidence>
<evidence type="ECO:0000313" key="7">
    <source>
        <dbReference type="Proteomes" id="UP000682403"/>
    </source>
</evidence>
<keyword evidence="7" id="KW-1185">Reference proteome</keyword>
<comment type="caution">
    <text evidence="6">The sequence shown here is derived from an EMBL/GenBank/DDBJ whole genome shotgun (WGS) entry which is preliminary data.</text>
</comment>
<proteinExistence type="predicted"/>
<comment type="subcellular location">
    <subcellularLocation>
        <location evidence="1">Membrane</location>
        <topology evidence="1">Multi-pass membrane protein</topology>
    </subcellularLocation>
</comment>
<reference evidence="6 7" key="1">
    <citation type="submission" date="2021-04" db="EMBL/GenBank/DDBJ databases">
        <title>Metabacillus sp. strain KIGAM252 whole genome sequence.</title>
        <authorList>
            <person name="Seo M.-J."/>
            <person name="Cho E.-S."/>
            <person name="Hwang C.Y."/>
            <person name="Yoon D.J."/>
        </authorList>
    </citation>
    <scope>NUCLEOTIDE SEQUENCE [LARGE SCALE GENOMIC DNA]</scope>
    <source>
        <strain evidence="6 7">KIGAM252</strain>
    </source>
</reference>
<feature type="transmembrane region" description="Helical" evidence="5">
    <location>
        <begin position="6"/>
        <end position="30"/>
    </location>
</feature>
<organism evidence="6 7">
    <name type="scientific">Metabacillus flavus</name>
    <dbReference type="NCBI Taxonomy" id="2823519"/>
    <lineage>
        <taxon>Bacteria</taxon>
        <taxon>Bacillati</taxon>
        <taxon>Bacillota</taxon>
        <taxon>Bacilli</taxon>
        <taxon>Bacillales</taxon>
        <taxon>Bacillaceae</taxon>
        <taxon>Metabacillus</taxon>
    </lineage>
</organism>
<gene>
    <name evidence="6" type="ORF">J9317_17720</name>
</gene>
<evidence type="ECO:0000256" key="1">
    <source>
        <dbReference type="ARBA" id="ARBA00004141"/>
    </source>
</evidence>
<dbReference type="RefSeq" id="WP_211561081.1">
    <property type="nucleotide sequence ID" value="NZ_JAGVRK010000001.1"/>
</dbReference>
<dbReference type="Proteomes" id="UP000682403">
    <property type="component" value="Unassembled WGS sequence"/>
</dbReference>
<evidence type="ECO:0000256" key="4">
    <source>
        <dbReference type="ARBA" id="ARBA00023136"/>
    </source>
</evidence>
<evidence type="ECO:0000313" key="6">
    <source>
        <dbReference type="EMBL" id="MBS2970586.1"/>
    </source>
</evidence>
<evidence type="ECO:0000256" key="5">
    <source>
        <dbReference type="SAM" id="Phobius"/>
    </source>
</evidence>
<dbReference type="InterPro" id="IPR019109">
    <property type="entry name" value="MamF_MmsF"/>
</dbReference>
<name>A0ABS5LIL7_9BACI</name>
<feature type="transmembrane region" description="Helical" evidence="5">
    <location>
        <begin position="42"/>
        <end position="65"/>
    </location>
</feature>
<dbReference type="EMBL" id="JAGVRK010000001">
    <property type="protein sequence ID" value="MBS2970586.1"/>
    <property type="molecule type" value="Genomic_DNA"/>
</dbReference>
<keyword evidence="2 5" id="KW-0812">Transmembrane</keyword>
<feature type="transmembrane region" description="Helical" evidence="5">
    <location>
        <begin position="71"/>
        <end position="96"/>
    </location>
</feature>
<evidence type="ECO:0000256" key="3">
    <source>
        <dbReference type="ARBA" id="ARBA00022989"/>
    </source>
</evidence>
<protein>
    <submittedName>
        <fullName evidence="6">DUF4870 domain-containing protein</fullName>
    </submittedName>
</protein>
<dbReference type="Pfam" id="PF09685">
    <property type="entry name" value="MamF_MmsF"/>
    <property type="match status" value="1"/>
</dbReference>
<keyword evidence="4 5" id="KW-0472">Membrane</keyword>
<accession>A0ABS5LIL7</accession>